<proteinExistence type="predicted"/>
<sequence>LALMVTVDDHSYPVHERRHARSSRAVLMPNLQLVLLTNNDFRLRDRVEPQFE</sequence>
<protein>
    <submittedName>
        <fullName evidence="1">DUF2726 domain-containing protein</fullName>
    </submittedName>
</protein>
<accession>A0A0M3JHI8</accession>
<evidence type="ECO:0000313" key="1">
    <source>
        <dbReference type="WBParaSite" id="ASIM_0000710201-mRNA-1"/>
    </source>
</evidence>
<name>A0A0M3JHI8_ANISI</name>
<dbReference type="WBParaSite" id="ASIM_0000710201-mRNA-1">
    <property type="protein sequence ID" value="ASIM_0000710201-mRNA-1"/>
    <property type="gene ID" value="ASIM_0000710201"/>
</dbReference>
<dbReference type="AlphaFoldDB" id="A0A0M3JHI8"/>
<reference evidence="1" key="1">
    <citation type="submission" date="2017-02" db="UniProtKB">
        <authorList>
            <consortium name="WormBaseParasite"/>
        </authorList>
    </citation>
    <scope>IDENTIFICATION</scope>
</reference>
<organism evidence="1">
    <name type="scientific">Anisakis simplex</name>
    <name type="common">Herring worm</name>
    <dbReference type="NCBI Taxonomy" id="6269"/>
    <lineage>
        <taxon>Eukaryota</taxon>
        <taxon>Metazoa</taxon>
        <taxon>Ecdysozoa</taxon>
        <taxon>Nematoda</taxon>
        <taxon>Chromadorea</taxon>
        <taxon>Rhabditida</taxon>
        <taxon>Spirurina</taxon>
        <taxon>Ascaridomorpha</taxon>
        <taxon>Ascaridoidea</taxon>
        <taxon>Anisakidae</taxon>
        <taxon>Anisakis</taxon>
        <taxon>Anisakis simplex complex</taxon>
    </lineage>
</organism>